<evidence type="ECO:0000313" key="2">
    <source>
        <dbReference type="Proteomes" id="UP000034682"/>
    </source>
</evidence>
<comment type="caution">
    <text evidence="1">The sequence shown here is derived from an EMBL/GenBank/DDBJ whole genome shotgun (WGS) entry which is preliminary data.</text>
</comment>
<gene>
    <name evidence="1" type="ORF">UY02_C0015G0001</name>
</gene>
<accession>A0A0G1T4C4</accession>
<evidence type="ECO:0000313" key="1">
    <source>
        <dbReference type="EMBL" id="KKU76639.1"/>
    </source>
</evidence>
<sequence length="85" mass="9740">MKMVVWGIAVAILGVMSVQLFRIIVDDDRVGANLDKARTEAQALKLENEQLQSDINYFSKPENLIKEFKAKFDYKKPGEKLIKIQ</sequence>
<dbReference type="AlphaFoldDB" id="A0A0G1T4C4"/>
<evidence type="ECO:0008006" key="3">
    <source>
        <dbReference type="Google" id="ProtNLM"/>
    </source>
</evidence>
<name>A0A0G1T4C4_9BACT</name>
<organism evidence="1 2">
    <name type="scientific">Candidatus Giovannonibacteria bacterium GW2011_GWB1_47_6b</name>
    <dbReference type="NCBI Taxonomy" id="1618655"/>
    <lineage>
        <taxon>Bacteria</taxon>
        <taxon>Candidatus Giovannoniibacteriota</taxon>
    </lineage>
</organism>
<proteinExistence type="predicted"/>
<protein>
    <recommendedName>
        <fullName evidence="3">Septum formation initiator</fullName>
    </recommendedName>
</protein>
<dbReference type="Proteomes" id="UP000034682">
    <property type="component" value="Unassembled WGS sequence"/>
</dbReference>
<reference evidence="1 2" key="1">
    <citation type="journal article" date="2015" name="Nature">
        <title>rRNA introns, odd ribosomes, and small enigmatic genomes across a large radiation of phyla.</title>
        <authorList>
            <person name="Brown C.T."/>
            <person name="Hug L.A."/>
            <person name="Thomas B.C."/>
            <person name="Sharon I."/>
            <person name="Castelle C.J."/>
            <person name="Singh A."/>
            <person name="Wilkins M.J."/>
            <person name="Williams K.H."/>
            <person name="Banfield J.F."/>
        </authorList>
    </citation>
    <scope>NUCLEOTIDE SEQUENCE [LARGE SCALE GENOMIC DNA]</scope>
</reference>
<dbReference type="EMBL" id="LCOK01000015">
    <property type="protein sequence ID" value="KKU76639.1"/>
    <property type="molecule type" value="Genomic_DNA"/>
</dbReference>